<accession>A0A0D9V4A9</accession>
<reference evidence="2" key="3">
    <citation type="submission" date="2015-04" db="UniProtKB">
        <authorList>
            <consortium name="EnsemblPlants"/>
        </authorList>
    </citation>
    <scope>IDENTIFICATION</scope>
</reference>
<dbReference type="AlphaFoldDB" id="A0A0D9V4A9"/>
<sequence>MRQNIHGYTLATVNRSRSRCFIVHLSYIGIVRIAALNAQHPSEPSISQLAAPRSPYHGAINSRDSTLALLPPPKSPPSPKPLPCPSPPIATRPPAFRLSPPPRGAMEEKDRDPGLDFKGSKDLGIDHVAVDRKKFIPNPNTATADLACMVVKPPTWGRKPRPNFGRRRPRPVEGIYPKGSPPNPPGSAKAWPFLRYPYVPIDPFPEPLSFPEPVLTNVSEIDCHLKSVHGYYQRIARIRYCIYMKATRIPKDHTERARDIATLWGQHDQLWEEAAEKNNKLGFNSLSEPSWFSLRTFGVLQASDYTMKENSSKGCTLAVAGYSTAEPLLEENASTTESLALLEVLVV</sequence>
<feature type="compositionally biased region" description="Pro residues" evidence="1">
    <location>
        <begin position="70"/>
        <end position="91"/>
    </location>
</feature>
<feature type="compositionally biased region" description="Basic and acidic residues" evidence="1">
    <location>
        <begin position="105"/>
        <end position="120"/>
    </location>
</feature>
<proteinExistence type="predicted"/>
<evidence type="ECO:0000313" key="3">
    <source>
        <dbReference type="Proteomes" id="UP000032180"/>
    </source>
</evidence>
<feature type="region of interest" description="Disordered" evidence="1">
    <location>
        <begin position="45"/>
        <end position="120"/>
    </location>
</feature>
<reference evidence="2 3" key="1">
    <citation type="submission" date="2012-08" db="EMBL/GenBank/DDBJ databases">
        <title>Oryza genome evolution.</title>
        <authorList>
            <person name="Wing R.A."/>
        </authorList>
    </citation>
    <scope>NUCLEOTIDE SEQUENCE</scope>
</reference>
<dbReference type="Proteomes" id="UP000032180">
    <property type="component" value="Chromosome 1"/>
</dbReference>
<dbReference type="EnsemblPlants" id="LPERR01G23150.1">
    <property type="protein sequence ID" value="LPERR01G23150.1"/>
    <property type="gene ID" value="LPERR01G23150"/>
</dbReference>
<evidence type="ECO:0000256" key="1">
    <source>
        <dbReference type="SAM" id="MobiDB-lite"/>
    </source>
</evidence>
<protein>
    <submittedName>
        <fullName evidence="2">Uncharacterized protein</fullName>
    </submittedName>
</protein>
<reference evidence="3" key="2">
    <citation type="submission" date="2013-12" db="EMBL/GenBank/DDBJ databases">
        <authorList>
            <person name="Yu Y."/>
            <person name="Lee S."/>
            <person name="de Baynast K."/>
            <person name="Wissotski M."/>
            <person name="Liu L."/>
            <person name="Talag J."/>
            <person name="Goicoechea J."/>
            <person name="Angelova A."/>
            <person name="Jetty R."/>
            <person name="Kudrna D."/>
            <person name="Golser W."/>
            <person name="Rivera L."/>
            <person name="Zhang J."/>
            <person name="Wing R."/>
        </authorList>
    </citation>
    <scope>NUCLEOTIDE SEQUENCE</scope>
</reference>
<dbReference type="HOGENOM" id="CLU_800146_0_0_1"/>
<feature type="compositionally biased region" description="Basic residues" evidence="1">
    <location>
        <begin position="158"/>
        <end position="169"/>
    </location>
</feature>
<evidence type="ECO:0000313" key="2">
    <source>
        <dbReference type="EnsemblPlants" id="LPERR01G23150.1"/>
    </source>
</evidence>
<dbReference type="Gramene" id="LPERR01G23150.1">
    <property type="protein sequence ID" value="LPERR01G23150.1"/>
    <property type="gene ID" value="LPERR01G23150"/>
</dbReference>
<name>A0A0D9V4A9_9ORYZ</name>
<organism evidence="2 3">
    <name type="scientific">Leersia perrieri</name>
    <dbReference type="NCBI Taxonomy" id="77586"/>
    <lineage>
        <taxon>Eukaryota</taxon>
        <taxon>Viridiplantae</taxon>
        <taxon>Streptophyta</taxon>
        <taxon>Embryophyta</taxon>
        <taxon>Tracheophyta</taxon>
        <taxon>Spermatophyta</taxon>
        <taxon>Magnoliopsida</taxon>
        <taxon>Liliopsida</taxon>
        <taxon>Poales</taxon>
        <taxon>Poaceae</taxon>
        <taxon>BOP clade</taxon>
        <taxon>Oryzoideae</taxon>
        <taxon>Oryzeae</taxon>
        <taxon>Oryzinae</taxon>
        <taxon>Leersia</taxon>
    </lineage>
</organism>
<keyword evidence="3" id="KW-1185">Reference proteome</keyword>
<feature type="region of interest" description="Disordered" evidence="1">
    <location>
        <begin position="158"/>
        <end position="183"/>
    </location>
</feature>